<gene>
    <name evidence="3" type="ORF">QQM35_02965</name>
</gene>
<comment type="similarity">
    <text evidence="1">In the N-terminal section; belongs to the LXG family.</text>
</comment>
<evidence type="ECO:0000313" key="3">
    <source>
        <dbReference type="EMBL" id="XAF71546.1"/>
    </source>
</evidence>
<proteinExistence type="inferred from homology"/>
<evidence type="ECO:0000313" key="4">
    <source>
        <dbReference type="Proteomes" id="UP001436297"/>
    </source>
</evidence>
<dbReference type="Pfam" id="PF04740">
    <property type="entry name" value="LXG"/>
    <property type="match status" value="1"/>
</dbReference>
<protein>
    <submittedName>
        <fullName evidence="3">T7SS effector LXG polymorphic toxin</fullName>
    </submittedName>
</protein>
<name>A0ABZ3EGP1_9STAP</name>
<reference evidence="3 4" key="1">
    <citation type="journal article" date="2024" name="Pathogens">
        <title>Staphylococcus hsinchuensis sp. nov., Isolated from Soymilk.</title>
        <authorList>
            <person name="Wang Y.T."/>
            <person name="Lin Y.C."/>
            <person name="Hsieh Y.H."/>
            <person name="Lin Y.T."/>
            <person name="Hamada M."/>
            <person name="Chen C.C."/>
            <person name="Liou J.S."/>
            <person name="Lee A.Y."/>
            <person name="Zhang W.L."/>
            <person name="Chen Y.T."/>
            <person name="Huang C.H."/>
        </authorList>
    </citation>
    <scope>NUCLEOTIDE SEQUENCE [LARGE SCALE GENOMIC DNA]</scope>
    <source>
        <strain evidence="3 4">H164</strain>
    </source>
</reference>
<accession>A0ABZ3EGP1</accession>
<sequence length="483" mass="53314">MSKSIKKFEGEVDNSHSAILVEDQINKYQRELKNILKGVNESGDHANNAISNVSHLTTAKKIKLDRFDNEKQDLDKHIDKTIEKLTDFDANNSIDGDRTDNLITELDGLSSYVKNLSPNRSRISSTSKKIENAKARHKTSETLIRWQKFMETTSEKIYDMPGLSHKSYQAMKQAGQEYFAVKQVGDGSAYRGFKKYIKVRDINQIINNMDQKRLSKMATVLNTDRGNIKVKNVLKHAGEFTKNNPFKKGNLVTWMSKVQNYDSQSAEVLRRSLKEKNFQFTFSESKKFFDTAEMKKAASTEFKNTFTGENFRNAFLKKENFKSKTAAKNNIKKYWNDDVKGRTKGFAKEFKSNNVLGKLGKLTKLGGKVLKPLAVVSAITDNLDKKSGQEKAIGMGVDLAAIGGSAAAGAAIGTAIPVPVVGTLTGAVFGAVVGTLMDMKIPGLNKSATQLAKDGINAGVNKIKEGGASAWKSVTSGFKTAFT</sequence>
<feature type="domain" description="LXG" evidence="2">
    <location>
        <begin position="11"/>
        <end position="121"/>
    </location>
</feature>
<dbReference type="EMBL" id="CP128355">
    <property type="protein sequence ID" value="XAF71546.1"/>
    <property type="molecule type" value="Genomic_DNA"/>
</dbReference>
<dbReference type="Proteomes" id="UP001436297">
    <property type="component" value="Chromosome"/>
</dbReference>
<dbReference type="InterPro" id="IPR006829">
    <property type="entry name" value="LXG_dom"/>
</dbReference>
<evidence type="ECO:0000259" key="2">
    <source>
        <dbReference type="Pfam" id="PF04740"/>
    </source>
</evidence>
<organism evidence="3 4">
    <name type="scientific">Staphylococcus hsinchuensis</name>
    <dbReference type="NCBI Taxonomy" id="3051183"/>
    <lineage>
        <taxon>Bacteria</taxon>
        <taxon>Bacillati</taxon>
        <taxon>Bacillota</taxon>
        <taxon>Bacilli</taxon>
        <taxon>Bacillales</taxon>
        <taxon>Staphylococcaceae</taxon>
        <taxon>Staphylococcus</taxon>
    </lineage>
</organism>
<keyword evidence="4" id="KW-1185">Reference proteome</keyword>
<evidence type="ECO:0000256" key="1">
    <source>
        <dbReference type="ARBA" id="ARBA00034117"/>
    </source>
</evidence>